<feature type="domain" description="Gfo/Idh/MocA-like oxidoreductase N-terminal" evidence="1">
    <location>
        <begin position="4"/>
        <end position="125"/>
    </location>
</feature>
<dbReference type="Gene3D" id="3.40.50.720">
    <property type="entry name" value="NAD(P)-binding Rossmann-like Domain"/>
    <property type="match status" value="1"/>
</dbReference>
<sequence length="344" mass="37661">MTKFKAAIIGGGHIAEQNHIPALKTLSDRVEIIAICGRDLEKTKLLTAKYGIPHAFDQPDEMYAAAAPDIIINATANNLHYPFTIQALNNNCHVLCEKPPALHADQAREMADLASSKNKVLAYNFQLRQTPEYALLSRLKQEGQLGQIYHIKAHFLRRRGIPGWGNFTNKEIQGGGALMDLGVHVLDLALGLLDYPIPAKVLANTYDYIGKKGGKGLMGTWDPATFEVEDACFAHLSFADNASIMLSAAFALNTKLEKSVNLEVFGTRGGATLHPPALYTDMGDELTDMHFNHLEETDIQLKNTMAFLDACEGKPSNICQAEEGAILQGIVERIYNSADKGGRE</sequence>
<dbReference type="InterPro" id="IPR036291">
    <property type="entry name" value="NAD(P)-bd_dom_sf"/>
</dbReference>
<organism evidence="3 4">
    <name type="scientific">Dyadobacter sandarakinus</name>
    <dbReference type="NCBI Taxonomy" id="2747268"/>
    <lineage>
        <taxon>Bacteria</taxon>
        <taxon>Pseudomonadati</taxon>
        <taxon>Bacteroidota</taxon>
        <taxon>Cytophagia</taxon>
        <taxon>Cytophagales</taxon>
        <taxon>Spirosomataceae</taxon>
        <taxon>Dyadobacter</taxon>
    </lineage>
</organism>
<feature type="domain" description="GFO/IDH/MocA-like oxidoreductase" evidence="2">
    <location>
        <begin position="136"/>
        <end position="271"/>
    </location>
</feature>
<proteinExistence type="predicted"/>
<gene>
    <name evidence="3" type="ORF">HWI92_21055</name>
</gene>
<accession>A0ABX7IBX8</accession>
<evidence type="ECO:0000313" key="3">
    <source>
        <dbReference type="EMBL" id="QRR03223.1"/>
    </source>
</evidence>
<dbReference type="InterPro" id="IPR055170">
    <property type="entry name" value="GFO_IDH_MocA-like_dom"/>
</dbReference>
<protein>
    <submittedName>
        <fullName evidence="3">Gfo/Idh/MocA family oxidoreductase</fullName>
    </submittedName>
</protein>
<evidence type="ECO:0000259" key="1">
    <source>
        <dbReference type="Pfam" id="PF01408"/>
    </source>
</evidence>
<dbReference type="SUPFAM" id="SSF55347">
    <property type="entry name" value="Glyceraldehyde-3-phosphate dehydrogenase-like, C-terminal domain"/>
    <property type="match status" value="1"/>
</dbReference>
<evidence type="ECO:0000259" key="2">
    <source>
        <dbReference type="Pfam" id="PF22725"/>
    </source>
</evidence>
<dbReference type="Gene3D" id="3.30.360.10">
    <property type="entry name" value="Dihydrodipicolinate Reductase, domain 2"/>
    <property type="match status" value="1"/>
</dbReference>
<keyword evidence="4" id="KW-1185">Reference proteome</keyword>
<dbReference type="InterPro" id="IPR052515">
    <property type="entry name" value="Gfo/Idh/MocA_Oxidoreductase"/>
</dbReference>
<dbReference type="RefSeq" id="WP_204658952.1">
    <property type="nucleotide sequence ID" value="NZ_CP056775.1"/>
</dbReference>
<dbReference type="Pfam" id="PF01408">
    <property type="entry name" value="GFO_IDH_MocA"/>
    <property type="match status" value="1"/>
</dbReference>
<name>A0ABX7IBX8_9BACT</name>
<dbReference type="InterPro" id="IPR000683">
    <property type="entry name" value="Gfo/Idh/MocA-like_OxRdtase_N"/>
</dbReference>
<dbReference type="EMBL" id="CP056775">
    <property type="protein sequence ID" value="QRR03223.1"/>
    <property type="molecule type" value="Genomic_DNA"/>
</dbReference>
<dbReference type="SUPFAM" id="SSF51735">
    <property type="entry name" value="NAD(P)-binding Rossmann-fold domains"/>
    <property type="match status" value="1"/>
</dbReference>
<dbReference type="Proteomes" id="UP000612680">
    <property type="component" value="Chromosome"/>
</dbReference>
<dbReference type="Pfam" id="PF22725">
    <property type="entry name" value="GFO_IDH_MocA_C3"/>
    <property type="match status" value="1"/>
</dbReference>
<dbReference type="PANTHER" id="PTHR43249:SF1">
    <property type="entry name" value="D-GLUCOSIDE 3-DEHYDROGENASE"/>
    <property type="match status" value="1"/>
</dbReference>
<evidence type="ECO:0000313" key="4">
    <source>
        <dbReference type="Proteomes" id="UP000612680"/>
    </source>
</evidence>
<reference evidence="3 4" key="1">
    <citation type="submission" date="2020-06" db="EMBL/GenBank/DDBJ databases">
        <title>Dyadobacter sandarakinus sp. nov., isolated from the soil of the Arctic Yellow River Station.</title>
        <authorList>
            <person name="Zhang Y."/>
            <person name="Peng F."/>
        </authorList>
    </citation>
    <scope>NUCLEOTIDE SEQUENCE [LARGE SCALE GENOMIC DNA]</scope>
    <source>
        <strain evidence="3 4">Q3-56</strain>
    </source>
</reference>
<dbReference type="PANTHER" id="PTHR43249">
    <property type="entry name" value="UDP-N-ACETYL-2-AMINO-2-DEOXY-D-GLUCURONATE OXIDASE"/>
    <property type="match status" value="1"/>
</dbReference>